<gene>
    <name evidence="3" type="primary">wcxQ</name>
    <name evidence="4" type="ORF">RLG82_04415</name>
    <name evidence="2" type="ORF">SPC28A_0016</name>
    <name evidence="3" type="ORF">SPC28F_0016</name>
</gene>
<dbReference type="InterPro" id="IPR052942">
    <property type="entry name" value="LPS_cholinephosphotransferase"/>
</dbReference>
<accession>Q4JZZ6</accession>
<dbReference type="Proteomes" id="UP001184693">
    <property type="component" value="Unassembled WGS sequence"/>
</dbReference>
<evidence type="ECO:0000313" key="4">
    <source>
        <dbReference type="EMBL" id="MDS8038259.1"/>
    </source>
</evidence>
<dbReference type="RefSeq" id="WP_050091196.1">
    <property type="nucleotide sequence ID" value="NZ_CFEI01000001.1"/>
</dbReference>
<evidence type="ECO:0000259" key="1">
    <source>
        <dbReference type="Pfam" id="PF04991"/>
    </source>
</evidence>
<evidence type="ECO:0000313" key="3">
    <source>
        <dbReference type="EMBL" id="CAI34060.2"/>
    </source>
</evidence>
<proteinExistence type="predicted"/>
<dbReference type="EMBL" id="CR931692">
    <property type="protein sequence ID" value="CAI34035.1"/>
    <property type="molecule type" value="Genomic_DNA"/>
</dbReference>
<organism evidence="3">
    <name type="scientific">Streptococcus pneumoniae</name>
    <dbReference type="NCBI Taxonomy" id="1313"/>
    <lineage>
        <taxon>Bacteria</taxon>
        <taxon>Bacillati</taxon>
        <taxon>Bacillota</taxon>
        <taxon>Bacilli</taxon>
        <taxon>Lactobacillales</taxon>
        <taxon>Streptococcaceae</taxon>
        <taxon>Streptococcus</taxon>
    </lineage>
</organism>
<sequence>MTEINKQLHETLIEILDFVKEICEKHELTYFLIYGTALGAKRHCGFIPWDDDVDIALPREHYNILIDVLSKMEQSIFSLQNEDNEPNYFLPFAKLRKNNTIFIEKILDVEYENNGIYIDIFPLDFVENPDSFNFKMRRTMFNYIKHILKFSSCRSFYKNKYSSVRYLMENIMSIPTLFFSNRRLLFLANNLISSTNKANFIGQYDESSERAIMPSSYYFPSRSAVFEGKIYSVPAKLEDYLKYFYGSDYMELPPIEKRVTHQPIKLRFKK</sequence>
<accession>Q4K018</accession>
<dbReference type="EMBL" id="JAVPGZ010000174">
    <property type="protein sequence ID" value="MDS8038259.1"/>
    <property type="molecule type" value="Genomic_DNA"/>
</dbReference>
<dbReference type="EMBL" id="CR931693">
    <property type="protein sequence ID" value="CAI34060.2"/>
    <property type="molecule type" value="Genomic_DNA"/>
</dbReference>
<dbReference type="PANTHER" id="PTHR43404:SF2">
    <property type="entry name" value="LIPOPOLYSACCHARIDE CHOLINEPHOSPHOTRANSFERASE LICD"/>
    <property type="match status" value="1"/>
</dbReference>
<dbReference type="PANTHER" id="PTHR43404">
    <property type="entry name" value="LIPOPOLYSACCHARIDE CHOLINEPHOSPHOTRANSFERASE LICD"/>
    <property type="match status" value="1"/>
</dbReference>
<dbReference type="InterPro" id="IPR007074">
    <property type="entry name" value="LicD/FKTN/FKRP_NTP_transf"/>
</dbReference>
<protein>
    <submittedName>
        <fullName evidence="4">LicD family protein</fullName>
    </submittedName>
    <submittedName>
        <fullName evidence="3">Putative LicD-family phosphotransferase</fullName>
    </submittedName>
</protein>
<dbReference type="GO" id="GO:0009100">
    <property type="term" value="P:glycoprotein metabolic process"/>
    <property type="evidence" value="ECO:0007669"/>
    <property type="project" value="UniProtKB-ARBA"/>
</dbReference>
<reference evidence="3" key="1">
    <citation type="journal article" date="2006" name="PLoS Genet.">
        <title>Genetic analysis of the capsular biosynthetic locus from all 90 pneumococcal serotypes.</title>
        <authorList>
            <person name="Bentley S.D."/>
            <person name="Aanensen D.M."/>
            <person name="Mavroidi A."/>
            <person name="Saunders D."/>
            <person name="Rabbinowitsch E."/>
            <person name="Collins M."/>
            <person name="Donohoe K."/>
            <person name="Harris D."/>
            <person name="Murphy L."/>
            <person name="Quail M.A."/>
            <person name="Samuel G."/>
            <person name="Skovsted I.C."/>
            <person name="Kaltoft M.S."/>
            <person name="Barrell B."/>
            <person name="Reeves P.R."/>
            <person name="Parkhill J."/>
            <person name="Spratt B.G."/>
        </authorList>
    </citation>
    <scope>NUCLEOTIDE SEQUENCE</scope>
    <source>
        <strain evidence="2">1982/45</strain>
        <strain evidence="3">34372</strain>
    </source>
</reference>
<dbReference type="Pfam" id="PF04991">
    <property type="entry name" value="LicD"/>
    <property type="match status" value="1"/>
</dbReference>
<dbReference type="GO" id="GO:0016740">
    <property type="term" value="F:transferase activity"/>
    <property type="evidence" value="ECO:0007669"/>
    <property type="project" value="UniProtKB-KW"/>
</dbReference>
<evidence type="ECO:0000313" key="2">
    <source>
        <dbReference type="EMBL" id="CAI34035.1"/>
    </source>
</evidence>
<name>Q4JZZ6_STREE</name>
<reference evidence="4" key="2">
    <citation type="submission" date="2023-06" db="EMBL/GenBank/DDBJ databases">
        <title>PCVPA Blantyre Malawi Pneumococcal carriage surveillance isolates.</title>
        <authorList>
            <person name="Obolski U."/>
            <person name="Swarthout T.D."/>
            <person name="Kalizang'Oma A."/>
            <person name="Mwalukomo T.S."/>
            <person name="Cave R."/>
            <person name="Brown C."/>
            <person name="Cornick J."/>
            <person name="Kamng'Ona A."/>
            <person name="Msefula J."/>
            <person name="French N."/>
            <person name="Hyderman R."/>
        </authorList>
    </citation>
    <scope>NUCLEOTIDE SEQUENCE</scope>
    <source>
        <strain evidence="4">BVY8TH</strain>
    </source>
</reference>
<feature type="domain" description="LicD/FKTN/FKRP nucleotidyltransferase" evidence="1">
    <location>
        <begin position="23"/>
        <end position="246"/>
    </location>
</feature>
<dbReference type="AlphaFoldDB" id="Q4JZZ6"/>
<keyword evidence="3" id="KW-0808">Transferase</keyword>